<proteinExistence type="predicted"/>
<dbReference type="SUPFAM" id="SSF52540">
    <property type="entry name" value="P-loop containing nucleoside triphosphate hydrolases"/>
    <property type="match status" value="1"/>
</dbReference>
<reference evidence="2" key="1">
    <citation type="submission" date="2015-07" db="EMBL/GenBank/DDBJ databases">
        <title>MeaNS - Measles Nucleotide Surveillance Program.</title>
        <authorList>
            <person name="Tran T."/>
            <person name="Druce J."/>
        </authorList>
    </citation>
    <scope>NUCLEOTIDE SEQUENCE</scope>
    <source>
        <strain evidence="2">UCB-OBI-ISO-001</strain>
        <tissue evidence="2">Gonad</tissue>
    </source>
</reference>
<name>A0A0L8H8X7_OCTBM</name>
<dbReference type="PANTHER" id="PTHR10492">
    <property type="match status" value="1"/>
</dbReference>
<feature type="domain" description="DNA helicase Pif1-like 2B" evidence="1">
    <location>
        <begin position="117"/>
        <end position="161"/>
    </location>
</feature>
<accession>A0A0L8H8X7</accession>
<protein>
    <recommendedName>
        <fullName evidence="1">DNA helicase Pif1-like 2B domain-containing protein</fullName>
    </recommendedName>
</protein>
<dbReference type="AlphaFoldDB" id="A0A0L8H8X7"/>
<dbReference type="PANTHER" id="PTHR10492:SF57">
    <property type="entry name" value="ATP-DEPENDENT DNA HELICASE"/>
    <property type="match status" value="1"/>
</dbReference>
<dbReference type="InterPro" id="IPR049163">
    <property type="entry name" value="Pif1-like_2B_dom"/>
</dbReference>
<dbReference type="EMBL" id="KQ418822">
    <property type="protein sequence ID" value="KOF85738.1"/>
    <property type="molecule type" value="Genomic_DNA"/>
</dbReference>
<dbReference type="InterPro" id="IPR027417">
    <property type="entry name" value="P-loop_NTPase"/>
</dbReference>
<gene>
    <name evidence="2" type="ORF">OCBIM_22019853mg</name>
</gene>
<organism evidence="2">
    <name type="scientific">Octopus bimaculoides</name>
    <name type="common">California two-spotted octopus</name>
    <dbReference type="NCBI Taxonomy" id="37653"/>
    <lineage>
        <taxon>Eukaryota</taxon>
        <taxon>Metazoa</taxon>
        <taxon>Spiralia</taxon>
        <taxon>Lophotrochozoa</taxon>
        <taxon>Mollusca</taxon>
        <taxon>Cephalopoda</taxon>
        <taxon>Coleoidea</taxon>
        <taxon>Octopodiformes</taxon>
        <taxon>Octopoda</taxon>
        <taxon>Incirrata</taxon>
        <taxon>Octopodidae</taxon>
        <taxon>Octopus</taxon>
    </lineage>
</organism>
<dbReference type="OrthoDB" id="6116168at2759"/>
<evidence type="ECO:0000313" key="2">
    <source>
        <dbReference type="EMBL" id="KOF85738.1"/>
    </source>
</evidence>
<dbReference type="Pfam" id="PF21530">
    <property type="entry name" value="Pif1_2B_dom"/>
    <property type="match status" value="1"/>
</dbReference>
<evidence type="ECO:0000259" key="1">
    <source>
        <dbReference type="Pfam" id="PF21530"/>
    </source>
</evidence>
<sequence length="237" mass="26872">MEYEIYACLKSSPLWRFVHQLSLNKNMRAHLYNSLAEEFFHQLLQIGNDALPLSNTLQQHVLQCGHMVSTLAELKEKNKSVDKVNHELPHILPGDASTFVSIDTIIDKHAAFQCSVEFLNSLQPTGLPPHKSFLKKGGPIMLLRNLDPPRLCNGTRLTVTTMTSHVQGATIIAGCHRGEIAHIPHMLFMPLSVPFQFKHLQFSVRLSFAMTVNKAHGQTFKKLWVSIYKYPTFLMDN</sequence>
<dbReference type="STRING" id="37653.A0A0L8H8X7"/>